<comment type="similarity">
    <text evidence="1 10 11">Belongs to the TRAFAC class TrmE-Era-EngA-EngB-Septin-like GTPase superfamily. TrmE GTPase family.</text>
</comment>
<accession>A0A3R5WHX6</accession>
<evidence type="ECO:0000256" key="7">
    <source>
        <dbReference type="ARBA" id="ARBA00022842"/>
    </source>
</evidence>
<feature type="binding site" evidence="10">
    <location>
        <begin position="251"/>
        <end position="257"/>
    </location>
    <ligand>
        <name>GTP</name>
        <dbReference type="ChEBI" id="CHEBI:37565"/>
    </ligand>
</feature>
<dbReference type="AlphaFoldDB" id="A0A3R5WHX6"/>
<dbReference type="Gene3D" id="1.20.120.430">
    <property type="entry name" value="tRNA modification GTPase MnmE domain 2"/>
    <property type="match status" value="1"/>
</dbReference>
<dbReference type="Pfam" id="PF10396">
    <property type="entry name" value="TrmE_N"/>
    <property type="match status" value="1"/>
</dbReference>
<sequence>MFKEDTIAAITTGISNAGVGIIRISGDRACEITDRVFQAENKKKKASNMKSYTAAFGKIYDGDDLIDESILLVMKAPHTYTCEDVCELQCHGGIVVLRKILDLVLRNGARAAEPGEFTKRAFLGGRIDMSQAESVMSLINAKNDFAVRTSVDQLQGRLKNTIVNMREKILYNVAFIESALDDPEHYSLDGFPNKLRMIIDDILIQVEGLINTFDNGKILSEGINTVIVGKPNAGKSSLLNMFVGEDRAIVTDMAGTTRDTLSEIVNVRGITLNIIDTAGIRETDDLVEKIGVDKAIKSVDKADLVLYVVDGSVELDENDQRIIEKIRDKNVIVIINKSDLEIKIERDAICRYIDAEVIQLSAMTGDGSEELYDMLNKMFFEGSLSYNDQLYITNARHKNELVCTKNALEKVIESIDMGMEEDFFSIDMMDAYEHLGLIIGETARDDLADKIFKDFCMGK</sequence>
<dbReference type="GO" id="GO:0003924">
    <property type="term" value="F:GTPase activity"/>
    <property type="evidence" value="ECO:0007669"/>
    <property type="project" value="UniProtKB-UniRule"/>
</dbReference>
<dbReference type="GO" id="GO:0046872">
    <property type="term" value="F:metal ion binding"/>
    <property type="evidence" value="ECO:0007669"/>
    <property type="project" value="UniProtKB-KW"/>
</dbReference>
<dbReference type="HAMAP" id="MF_00379">
    <property type="entry name" value="GTPase_MnmE"/>
    <property type="match status" value="1"/>
</dbReference>
<dbReference type="EC" id="3.6.-.-" evidence="10"/>
<feature type="binding site" evidence="10">
    <location>
        <position position="236"/>
    </location>
    <ligand>
        <name>Mg(2+)</name>
        <dbReference type="ChEBI" id="CHEBI:18420"/>
    </ligand>
</feature>
<dbReference type="InterPro" id="IPR027417">
    <property type="entry name" value="P-loop_NTPase"/>
</dbReference>
<dbReference type="Pfam" id="PF01926">
    <property type="entry name" value="MMR_HSR1"/>
    <property type="match status" value="1"/>
</dbReference>
<feature type="binding site" evidence="10">
    <location>
        <position position="23"/>
    </location>
    <ligand>
        <name>(6S)-5-formyl-5,6,7,8-tetrahydrofolate</name>
        <dbReference type="ChEBI" id="CHEBI:57457"/>
    </ligand>
</feature>
<comment type="caution">
    <text evidence="13">The sequence shown here is derived from an EMBL/GenBank/DDBJ whole genome shotgun (WGS) entry which is preliminary data.</text>
</comment>
<proteinExistence type="inferred from homology"/>
<dbReference type="CDD" id="cd04164">
    <property type="entry name" value="trmE"/>
    <property type="match status" value="1"/>
</dbReference>
<dbReference type="Proteomes" id="UP000283295">
    <property type="component" value="Unassembled WGS sequence"/>
</dbReference>
<dbReference type="InterPro" id="IPR004520">
    <property type="entry name" value="GTPase_MnmE"/>
</dbReference>
<dbReference type="InterPro" id="IPR027266">
    <property type="entry name" value="TrmE/GcvT-like"/>
</dbReference>
<evidence type="ECO:0000256" key="8">
    <source>
        <dbReference type="ARBA" id="ARBA00022958"/>
    </source>
</evidence>
<keyword evidence="3 10" id="KW-0819">tRNA processing</keyword>
<dbReference type="PANTHER" id="PTHR42714:SF2">
    <property type="entry name" value="TRNA MODIFICATION GTPASE GTPBP3, MITOCHONDRIAL"/>
    <property type="match status" value="1"/>
</dbReference>
<keyword evidence="5 10" id="KW-0547">Nucleotide-binding</keyword>
<feature type="binding site" evidence="10">
    <location>
        <begin position="232"/>
        <end position="237"/>
    </location>
    <ligand>
        <name>GTP</name>
        <dbReference type="ChEBI" id="CHEBI:37565"/>
    </ligand>
</feature>
<dbReference type="Pfam" id="PF12631">
    <property type="entry name" value="MnmE_helical"/>
    <property type="match status" value="1"/>
</dbReference>
<dbReference type="FunFam" id="3.30.1360.120:FF:000003">
    <property type="entry name" value="tRNA modification GTPase MnmE"/>
    <property type="match status" value="1"/>
</dbReference>
<dbReference type="InterPro" id="IPR025867">
    <property type="entry name" value="MnmE_helical"/>
</dbReference>
<dbReference type="Gene3D" id="3.40.50.300">
    <property type="entry name" value="P-loop containing nucleotide triphosphate hydrolases"/>
    <property type="match status" value="1"/>
</dbReference>
<feature type="binding site" evidence="10">
    <location>
        <position position="126"/>
    </location>
    <ligand>
        <name>(6S)-5-formyl-5,6,7,8-tetrahydrofolate</name>
        <dbReference type="ChEBI" id="CHEBI:57457"/>
    </ligand>
</feature>
<evidence type="ECO:0000256" key="2">
    <source>
        <dbReference type="ARBA" id="ARBA00022490"/>
    </source>
</evidence>
<dbReference type="InterPro" id="IPR027368">
    <property type="entry name" value="MnmE_dom2"/>
</dbReference>
<dbReference type="Gene3D" id="3.30.1360.120">
    <property type="entry name" value="Probable tRNA modification gtpase trme, domain 1"/>
    <property type="match status" value="1"/>
</dbReference>
<dbReference type="FunFam" id="3.40.50.300:FF:000494">
    <property type="entry name" value="tRNA modification GTPase MnmE"/>
    <property type="match status" value="1"/>
</dbReference>
<evidence type="ECO:0000256" key="1">
    <source>
        <dbReference type="ARBA" id="ARBA00011043"/>
    </source>
</evidence>
<dbReference type="GO" id="GO:0042802">
    <property type="term" value="F:identical protein binding"/>
    <property type="evidence" value="ECO:0007669"/>
    <property type="project" value="UniProtKB-ARBA"/>
</dbReference>
<feature type="binding site" evidence="10">
    <location>
        <position position="459"/>
    </location>
    <ligand>
        <name>(6S)-5-formyl-5,6,7,8-tetrahydrofolate</name>
        <dbReference type="ChEBI" id="CHEBI:57457"/>
    </ligand>
</feature>
<dbReference type="OrthoDB" id="9805918at2"/>
<dbReference type="GO" id="GO:0005829">
    <property type="term" value="C:cytosol"/>
    <property type="evidence" value="ECO:0007669"/>
    <property type="project" value="TreeGrafter"/>
</dbReference>
<comment type="caution">
    <text evidence="10">Lacks conserved residue(s) required for the propagation of feature annotation.</text>
</comment>
<evidence type="ECO:0000313" key="14">
    <source>
        <dbReference type="Proteomes" id="UP000283295"/>
    </source>
</evidence>
<keyword evidence="6 10" id="KW-0378">Hydrolase</keyword>
<keyword evidence="8 10" id="KW-0630">Potassium</keyword>
<evidence type="ECO:0000259" key="12">
    <source>
        <dbReference type="PROSITE" id="PS51709"/>
    </source>
</evidence>
<dbReference type="GO" id="GO:0002098">
    <property type="term" value="P:tRNA wobble uridine modification"/>
    <property type="evidence" value="ECO:0007669"/>
    <property type="project" value="TreeGrafter"/>
</dbReference>
<evidence type="ECO:0000256" key="5">
    <source>
        <dbReference type="ARBA" id="ARBA00022741"/>
    </source>
</evidence>
<dbReference type="InterPro" id="IPR018948">
    <property type="entry name" value="GTP-bd_TrmE_N"/>
</dbReference>
<dbReference type="PANTHER" id="PTHR42714">
    <property type="entry name" value="TRNA MODIFICATION GTPASE GTPBP3"/>
    <property type="match status" value="1"/>
</dbReference>
<evidence type="ECO:0000313" key="13">
    <source>
        <dbReference type="EMBL" id="RGS34784.1"/>
    </source>
</evidence>
<evidence type="ECO:0000256" key="11">
    <source>
        <dbReference type="RuleBase" id="RU003313"/>
    </source>
</evidence>
<dbReference type="GO" id="GO:0005525">
    <property type="term" value="F:GTP binding"/>
    <property type="evidence" value="ECO:0007669"/>
    <property type="project" value="UniProtKB-UniRule"/>
</dbReference>
<evidence type="ECO:0000256" key="4">
    <source>
        <dbReference type="ARBA" id="ARBA00022723"/>
    </source>
</evidence>
<organism evidence="13 14">
    <name type="scientific">Coprococcus eutactus</name>
    <dbReference type="NCBI Taxonomy" id="33043"/>
    <lineage>
        <taxon>Bacteria</taxon>
        <taxon>Bacillati</taxon>
        <taxon>Bacillota</taxon>
        <taxon>Clostridia</taxon>
        <taxon>Lachnospirales</taxon>
        <taxon>Lachnospiraceae</taxon>
        <taxon>Coprococcus</taxon>
    </lineage>
</organism>
<evidence type="ECO:0000256" key="6">
    <source>
        <dbReference type="ARBA" id="ARBA00022801"/>
    </source>
</evidence>
<evidence type="ECO:0000256" key="3">
    <source>
        <dbReference type="ARBA" id="ARBA00022694"/>
    </source>
</evidence>
<dbReference type="NCBIfam" id="TIGR00450">
    <property type="entry name" value="mnmE_trmE_thdF"/>
    <property type="match status" value="1"/>
</dbReference>
<dbReference type="PRINTS" id="PR00449">
    <property type="entry name" value="RASTRNSFRMNG"/>
</dbReference>
<keyword evidence="9 10" id="KW-0342">GTP-binding</keyword>
<dbReference type="EMBL" id="QRVK01000085">
    <property type="protein sequence ID" value="RGS34784.1"/>
    <property type="molecule type" value="Genomic_DNA"/>
</dbReference>
<feature type="binding site" evidence="10">
    <location>
        <position position="87"/>
    </location>
    <ligand>
        <name>(6S)-5-formyl-5,6,7,8-tetrahydrofolate</name>
        <dbReference type="ChEBI" id="CHEBI:57457"/>
    </ligand>
</feature>
<evidence type="ECO:0000256" key="9">
    <source>
        <dbReference type="ARBA" id="ARBA00023134"/>
    </source>
</evidence>
<dbReference type="NCBIfam" id="TIGR00231">
    <property type="entry name" value="small_GTP"/>
    <property type="match status" value="1"/>
</dbReference>
<comment type="function">
    <text evidence="10">Exhibits a very high intrinsic GTPase hydrolysis rate. Involved in the addition of a carboxymethylaminomethyl (cmnm) group at the wobble position (U34) of certain tRNAs, forming tRNA-cmnm(5)s(2)U34.</text>
</comment>
<feature type="binding site" evidence="10">
    <location>
        <position position="257"/>
    </location>
    <ligand>
        <name>Mg(2+)</name>
        <dbReference type="ChEBI" id="CHEBI:18420"/>
    </ligand>
</feature>
<feature type="domain" description="TrmE-type G" evidence="12">
    <location>
        <begin position="222"/>
        <end position="380"/>
    </location>
</feature>
<name>A0A3R5WHX6_9FIRM</name>
<dbReference type="InterPro" id="IPR031168">
    <property type="entry name" value="G_TrmE"/>
</dbReference>
<keyword evidence="7 10" id="KW-0460">Magnesium</keyword>
<dbReference type="GO" id="GO:0030488">
    <property type="term" value="P:tRNA methylation"/>
    <property type="evidence" value="ECO:0007669"/>
    <property type="project" value="TreeGrafter"/>
</dbReference>
<protein>
    <recommendedName>
        <fullName evidence="10">tRNA modification GTPase MnmE</fullName>
        <ecNumber evidence="10">3.6.-.-</ecNumber>
    </recommendedName>
</protein>
<gene>
    <name evidence="10 13" type="primary">trmE</name>
    <name evidence="10" type="synonym">mnmE</name>
    <name evidence="13" type="ORF">DWX94_14400</name>
</gene>
<reference evidence="13 14" key="1">
    <citation type="submission" date="2018-08" db="EMBL/GenBank/DDBJ databases">
        <title>A genome reference for cultivated species of the human gut microbiota.</title>
        <authorList>
            <person name="Zou Y."/>
            <person name="Xue W."/>
            <person name="Luo G."/>
        </authorList>
    </citation>
    <scope>NUCLEOTIDE SEQUENCE [LARGE SCALE GENOMIC DNA]</scope>
    <source>
        <strain evidence="13 14">AF22-21</strain>
    </source>
</reference>
<dbReference type="InterPro" id="IPR006073">
    <property type="entry name" value="GTP-bd"/>
</dbReference>
<keyword evidence="2 10" id="KW-0963">Cytoplasm</keyword>
<dbReference type="PROSITE" id="PS51709">
    <property type="entry name" value="G_TRME"/>
    <property type="match status" value="1"/>
</dbReference>
<comment type="cofactor">
    <cofactor evidence="10">
        <name>K(+)</name>
        <dbReference type="ChEBI" id="CHEBI:29103"/>
    </cofactor>
    <text evidence="10">Binds 1 potassium ion per subunit.</text>
</comment>
<dbReference type="CDD" id="cd14858">
    <property type="entry name" value="TrmE_N"/>
    <property type="match status" value="1"/>
</dbReference>
<comment type="subunit">
    <text evidence="10">Homodimer. Heterotetramer of two MnmE and two MnmG subunits.</text>
</comment>
<evidence type="ECO:0000256" key="10">
    <source>
        <dbReference type="HAMAP-Rule" id="MF_00379"/>
    </source>
</evidence>
<comment type="subcellular location">
    <subcellularLocation>
        <location evidence="10">Cytoplasm</location>
    </subcellularLocation>
</comment>
<feature type="binding site" evidence="10">
    <location>
        <begin position="276"/>
        <end position="279"/>
    </location>
    <ligand>
        <name>GTP</name>
        <dbReference type="ChEBI" id="CHEBI:37565"/>
    </ligand>
</feature>
<keyword evidence="4 10" id="KW-0479">Metal-binding</keyword>
<dbReference type="SUPFAM" id="SSF52540">
    <property type="entry name" value="P-loop containing nucleoside triphosphate hydrolases"/>
    <property type="match status" value="1"/>
</dbReference>
<dbReference type="InterPro" id="IPR005225">
    <property type="entry name" value="Small_GTP-bd"/>
</dbReference>